<organism evidence="3 4">
    <name type="scientific">Rhizobium laguerreae</name>
    <dbReference type="NCBI Taxonomy" id="1076926"/>
    <lineage>
        <taxon>Bacteria</taxon>
        <taxon>Pseudomonadati</taxon>
        <taxon>Pseudomonadota</taxon>
        <taxon>Alphaproteobacteria</taxon>
        <taxon>Hyphomicrobiales</taxon>
        <taxon>Rhizobiaceae</taxon>
        <taxon>Rhizobium/Agrobacterium group</taxon>
        <taxon>Rhizobium</taxon>
    </lineage>
</organism>
<dbReference type="Proteomes" id="UP000295021">
    <property type="component" value="Unassembled WGS sequence"/>
</dbReference>
<accession>A0AAX2QD42</accession>
<evidence type="ECO:0000313" key="5">
    <source>
        <dbReference type="Proteomes" id="UP000542811"/>
    </source>
</evidence>
<name>A0AAX2QD42_9HYPH</name>
<dbReference type="AlphaFoldDB" id="A0AAX2QD42"/>
<dbReference type="EMBL" id="JACHXX010000019">
    <property type="protein sequence ID" value="MBB3166563.1"/>
    <property type="molecule type" value="Genomic_DNA"/>
</dbReference>
<dbReference type="EMBL" id="SMBI01000020">
    <property type="protein sequence ID" value="TCU14991.1"/>
    <property type="molecule type" value="Genomic_DNA"/>
</dbReference>
<dbReference type="Proteomes" id="UP000542811">
    <property type="component" value="Unassembled WGS sequence"/>
</dbReference>
<proteinExistence type="predicted"/>
<evidence type="ECO:0000256" key="1">
    <source>
        <dbReference type="SAM" id="MobiDB-lite"/>
    </source>
</evidence>
<comment type="caution">
    <text evidence="3">The sequence shown here is derived from an EMBL/GenBank/DDBJ whole genome shotgun (WGS) entry which is preliminary data.</text>
</comment>
<evidence type="ECO:0000313" key="4">
    <source>
        <dbReference type="Proteomes" id="UP000295021"/>
    </source>
</evidence>
<sequence>MIGDFRTDALHEALAQAPIEDDTLMAMLVRAFAGQNVSVDSGSEASGHLYGPGVRPARCPVDRRKRQAGGRYRHASCRGQALSARTNRSDSGVVVRITGDAIGADADLPNMGKEEFLACLTRPALEACCGGTSVVPRPRVRDTRAALVEHFKEERFAHQSALFAPDDAKLAEWLAKSMEDCSKVDELPADVGDPSSGPKTNPRPTAERIAEEISSLRPH</sequence>
<evidence type="ECO:0000313" key="3">
    <source>
        <dbReference type="EMBL" id="TCU14991.1"/>
    </source>
</evidence>
<keyword evidence="5" id="KW-1185">Reference proteome</keyword>
<reference evidence="3 4" key="1">
    <citation type="submission" date="2019-03" db="EMBL/GenBank/DDBJ databases">
        <title>Genomic Encyclopedia of Type Strains, Phase IV (KMG-V): Genome sequencing to study the core and pangenomes of soil and plant-associated prokaryotes.</title>
        <authorList>
            <person name="Whitman W."/>
        </authorList>
    </citation>
    <scope>NUCLEOTIDE SEQUENCE [LARGE SCALE GENOMIC DNA]</scope>
    <source>
        <strain evidence="3 4">FB403</strain>
    </source>
</reference>
<gene>
    <name evidence="3" type="ORF">EV131_1204</name>
    <name evidence="2" type="ORF">FHS25_007081</name>
</gene>
<feature type="region of interest" description="Disordered" evidence="1">
    <location>
        <begin position="185"/>
        <end position="219"/>
    </location>
</feature>
<reference evidence="2 5" key="2">
    <citation type="submission" date="2020-08" db="EMBL/GenBank/DDBJ databases">
        <title>Genomic Encyclopedia of Type Strains, Phase III (KMG-III): the genomes of soil and plant-associated and newly described type strains.</title>
        <authorList>
            <person name="Whitman W."/>
        </authorList>
    </citation>
    <scope>NUCLEOTIDE SEQUENCE [LARGE SCALE GENOMIC DNA]</scope>
    <source>
        <strain evidence="2 5">CECT 8280</strain>
    </source>
</reference>
<protein>
    <submittedName>
        <fullName evidence="3">Uncharacterized protein</fullName>
    </submittedName>
</protein>
<feature type="region of interest" description="Disordered" evidence="1">
    <location>
        <begin position="42"/>
        <end position="67"/>
    </location>
</feature>
<evidence type="ECO:0000313" key="2">
    <source>
        <dbReference type="EMBL" id="MBB3166563.1"/>
    </source>
</evidence>